<name>A0A110AZZ9_9SPHI</name>
<proteinExistence type="predicted"/>
<dbReference type="OrthoDB" id="885206at2"/>
<reference evidence="1 2" key="1">
    <citation type="submission" date="2015-12" db="EMBL/GenBank/DDBJ databases">
        <title>Genome sequence of Mucilaginibacter gotjawali.</title>
        <authorList>
            <person name="Lee J.S."/>
            <person name="Lee K.C."/>
            <person name="Kim K.K."/>
            <person name="Lee B.W."/>
        </authorList>
    </citation>
    <scope>NUCLEOTIDE SEQUENCE [LARGE SCALE GENOMIC DNA]</scope>
    <source>
        <strain evidence="1 2">SA3-7</strain>
    </source>
</reference>
<dbReference type="EMBL" id="AP017313">
    <property type="protein sequence ID" value="BAU52062.1"/>
    <property type="molecule type" value="Genomic_DNA"/>
</dbReference>
<dbReference type="AlphaFoldDB" id="A0A110AZZ9"/>
<evidence type="ECO:0000313" key="2">
    <source>
        <dbReference type="Proteomes" id="UP000218263"/>
    </source>
</evidence>
<organism evidence="1 2">
    <name type="scientific">Mucilaginibacter gotjawali</name>
    <dbReference type="NCBI Taxonomy" id="1550579"/>
    <lineage>
        <taxon>Bacteria</taxon>
        <taxon>Pseudomonadati</taxon>
        <taxon>Bacteroidota</taxon>
        <taxon>Sphingobacteriia</taxon>
        <taxon>Sphingobacteriales</taxon>
        <taxon>Sphingobacteriaceae</taxon>
        <taxon>Mucilaginibacter</taxon>
    </lineage>
</organism>
<protein>
    <submittedName>
        <fullName evidence="1">Uncharacterized protein</fullName>
    </submittedName>
</protein>
<keyword evidence="2" id="KW-1185">Reference proteome</keyword>
<gene>
    <name evidence="1" type="ORF">MgSA37_00212</name>
</gene>
<accession>A0A110AZZ9</accession>
<evidence type="ECO:0000313" key="1">
    <source>
        <dbReference type="EMBL" id="BAU52062.1"/>
    </source>
</evidence>
<dbReference type="KEGG" id="mgot:MgSA37_00212"/>
<dbReference type="Proteomes" id="UP000218263">
    <property type="component" value="Chromosome"/>
</dbReference>
<sequence>MNPDEPELLNNFDTVDEALQFVLTAYSATLDKFVNRGMIQDEYKDYLKTRNK</sequence>
<dbReference type="RefSeq" id="WP_157750368.1">
    <property type="nucleotide sequence ID" value="NZ_AP017313.1"/>
</dbReference>